<protein>
    <submittedName>
        <fullName evidence="1">Uncharacterized protein</fullName>
    </submittedName>
</protein>
<proteinExistence type="predicted"/>
<gene>
    <name evidence="1" type="ordered locus">ESA_03555</name>
</gene>
<sequence>MLSQRNTSAIKASFPTPEDNYWMNVLSPGCKRGILPRNKWLSVSPRRAKRQTLLGFRRSRGCCFLSLLGCFFDAQTYAALTVNFQYLNRYFLTHLQIVGHFLNALVGDLRDVYQTFFTAADSDEGTEVNDAGHFTIVDTAHFDFSGNLFDTTNRVLRFLAVGRCNFHRTVIFDFDGGAGFFGQRTNHRAAFTDHVFDLVRADLDGVNTRCELRDIATRCVDSLFHHAKNVQTRTFSLIQRHLHDLFGDAFDFDIHLQRSDTFTGTGYFEVHVAQVVFITQNIGQYDKVFAFFHQTHRNTRDSGFDRHACIHQRQRSATHGSHGRRTIGFGDFRHHADGVREAVGCRHDCQYAAFRQTTVTDFTTLRRADHAGFADRVRREVVVEQEAVSTLAHQFVDVLRVALGTERRGNQRLRFTTGEERGTVSTRQYASAHVQATDHVFFATIDTRFASQYAGTNNVLLDSVQDVAQLVFVKRVAFGLFSLQCRDNVRFDSVDLAVTFLFVGDAVRVAQTRFSQRFHARVKRFVSGFRLPVPARFARFFHQIVDVLNHNLLLLVAEHYCAQHLIFAQQFSFGFHHQHSAFSTSDNQIQFAGFQLVLGRVQYVLIVDVTHARGTNRAVEWNTGQRQRSGRANHRNDIRVNLWVNGNNGRDNLNFVNEAFREQRT</sequence>
<keyword evidence="2" id="KW-1185">Reference proteome</keyword>
<name>A7MIN5_CROS8</name>
<dbReference type="HOGENOM" id="CLU_382991_0_0_6"/>
<organism evidence="1 2">
    <name type="scientific">Cronobacter sakazakii (strain ATCC BAA-894)</name>
    <name type="common">Enterobacter sakazakii</name>
    <dbReference type="NCBI Taxonomy" id="290339"/>
    <lineage>
        <taxon>Bacteria</taxon>
        <taxon>Pseudomonadati</taxon>
        <taxon>Pseudomonadota</taxon>
        <taxon>Gammaproteobacteria</taxon>
        <taxon>Enterobacterales</taxon>
        <taxon>Enterobacteriaceae</taxon>
        <taxon>Cronobacter</taxon>
    </lineage>
</organism>
<dbReference type="Proteomes" id="UP000000260">
    <property type="component" value="Chromosome"/>
</dbReference>
<evidence type="ECO:0000313" key="2">
    <source>
        <dbReference type="Proteomes" id="UP000000260"/>
    </source>
</evidence>
<dbReference type="EMBL" id="CP000783">
    <property type="protein sequence ID" value="ABU78769.1"/>
    <property type="molecule type" value="Genomic_DNA"/>
</dbReference>
<dbReference type="AlphaFoldDB" id="A7MIN5"/>
<accession>A7MIN5</accession>
<dbReference type="KEGG" id="esa:ESA_03555"/>
<reference evidence="1 2" key="1">
    <citation type="journal article" date="2010" name="PLoS ONE">
        <title>Genome sequence of Cronobacter sakazakii BAA-894 and comparative genomic hybridization analysis with other Cronobacter species.</title>
        <authorList>
            <person name="Kucerova E."/>
            <person name="Clifton S.W."/>
            <person name="Xia X.Q."/>
            <person name="Long F."/>
            <person name="Porwollik S."/>
            <person name="Fulton L."/>
            <person name="Fronick C."/>
            <person name="Minx P."/>
            <person name="Kyung K."/>
            <person name="Warren W."/>
            <person name="Fulton R."/>
            <person name="Feng D."/>
            <person name="Wollam A."/>
            <person name="Shah N."/>
            <person name="Bhonagiri V."/>
            <person name="Nash W.E."/>
            <person name="Hallsworth-Pepin K."/>
            <person name="Wilson R.K."/>
            <person name="McClelland M."/>
            <person name="Forsythe S.J."/>
        </authorList>
    </citation>
    <scope>NUCLEOTIDE SEQUENCE [LARGE SCALE GENOMIC DNA]</scope>
    <source>
        <strain evidence="1 2">ATCC BAA-894</strain>
    </source>
</reference>
<evidence type="ECO:0000313" key="1">
    <source>
        <dbReference type="EMBL" id="ABU78769.1"/>
    </source>
</evidence>